<evidence type="ECO:0000313" key="9">
    <source>
        <dbReference type="Proteomes" id="UP001049176"/>
    </source>
</evidence>
<proteinExistence type="inferred from homology"/>
<keyword evidence="5 6" id="KW-0206">Cytoskeleton</keyword>
<name>A0A9P7RR84_9AGAR</name>
<protein>
    <recommendedName>
        <fullName evidence="7">Profilin</fullName>
    </recommendedName>
</protein>
<dbReference type="PRINTS" id="PR01640">
    <property type="entry name" value="PROFILINPLNT"/>
</dbReference>
<dbReference type="Proteomes" id="UP001049176">
    <property type="component" value="Chromosome 8"/>
</dbReference>
<dbReference type="GO" id="GO:0005938">
    <property type="term" value="C:cell cortex"/>
    <property type="evidence" value="ECO:0007669"/>
    <property type="project" value="TreeGrafter"/>
</dbReference>
<dbReference type="PRINTS" id="PR00392">
    <property type="entry name" value="PROFILIN"/>
</dbReference>
<organism evidence="8 9">
    <name type="scientific">Marasmius oreades</name>
    <name type="common">fairy-ring Marasmius</name>
    <dbReference type="NCBI Taxonomy" id="181124"/>
    <lineage>
        <taxon>Eukaryota</taxon>
        <taxon>Fungi</taxon>
        <taxon>Dikarya</taxon>
        <taxon>Basidiomycota</taxon>
        <taxon>Agaricomycotina</taxon>
        <taxon>Agaricomycetes</taxon>
        <taxon>Agaricomycetidae</taxon>
        <taxon>Agaricales</taxon>
        <taxon>Marasmiineae</taxon>
        <taxon>Marasmiaceae</taxon>
        <taxon>Marasmius</taxon>
    </lineage>
</organism>
<evidence type="ECO:0000256" key="7">
    <source>
        <dbReference type="RuleBase" id="RU003909"/>
    </source>
</evidence>
<comment type="caution">
    <text evidence="8">The sequence shown here is derived from an EMBL/GenBank/DDBJ whole genome shotgun (WGS) entry which is preliminary data.</text>
</comment>
<evidence type="ECO:0000256" key="6">
    <source>
        <dbReference type="RuleBase" id="RU003908"/>
    </source>
</evidence>
<sequence>MSWQEYVDTNLVGSGKVSRAAIIGLAGSVWACTPGFTLSAEEQRAIVNGFSQPDAVQTSGLRLAGQKYFTISANSQSIYLKQKADGAVLVKTKQAVLVAEYKAPIQAGEATPVVEQLGDYLRGVNY</sequence>
<keyword evidence="4 7" id="KW-0009">Actin-binding</keyword>
<dbReference type="SMART" id="SM00392">
    <property type="entry name" value="PROF"/>
    <property type="match status" value="1"/>
</dbReference>
<dbReference type="GeneID" id="66081307"/>
<dbReference type="InterPro" id="IPR036140">
    <property type="entry name" value="PFN_sf"/>
</dbReference>
<dbReference type="EMBL" id="CM032188">
    <property type="protein sequence ID" value="KAG7088215.1"/>
    <property type="molecule type" value="Genomic_DNA"/>
</dbReference>
<dbReference type="InterPro" id="IPR027310">
    <property type="entry name" value="Profilin_CS"/>
</dbReference>
<dbReference type="InterPro" id="IPR048278">
    <property type="entry name" value="PFN"/>
</dbReference>
<accession>A0A9P7RR84</accession>
<keyword evidence="3" id="KW-0963">Cytoplasm</keyword>
<comment type="function">
    <text evidence="6">Binds to actin and affects the structure of the cytoskeleton. At high concentrations, profilin prevents the polymerization of actin, whereas it enhances it at low concentrations.</text>
</comment>
<dbReference type="CDD" id="cd00148">
    <property type="entry name" value="PROF"/>
    <property type="match status" value="1"/>
</dbReference>
<dbReference type="KEGG" id="more:E1B28_012232"/>
<dbReference type="FunFam" id="3.30.450.30:FF:000001">
    <property type="entry name" value="Profilin"/>
    <property type="match status" value="1"/>
</dbReference>
<dbReference type="PANTHER" id="PTHR11604:SF0">
    <property type="entry name" value="PROFILIN"/>
    <property type="match status" value="1"/>
</dbReference>
<evidence type="ECO:0000256" key="2">
    <source>
        <dbReference type="ARBA" id="ARBA00010058"/>
    </source>
</evidence>
<evidence type="ECO:0000256" key="4">
    <source>
        <dbReference type="ARBA" id="ARBA00023203"/>
    </source>
</evidence>
<dbReference type="Pfam" id="PF00235">
    <property type="entry name" value="Profilin"/>
    <property type="match status" value="1"/>
</dbReference>
<comment type="similarity">
    <text evidence="2 7">Belongs to the profilin family.</text>
</comment>
<dbReference type="InterPro" id="IPR005455">
    <property type="entry name" value="PFN_euk"/>
</dbReference>
<dbReference type="AlphaFoldDB" id="A0A9P7RR84"/>
<dbReference type="GO" id="GO:0003785">
    <property type="term" value="F:actin monomer binding"/>
    <property type="evidence" value="ECO:0007669"/>
    <property type="project" value="TreeGrafter"/>
</dbReference>
<comment type="subcellular location">
    <subcellularLocation>
        <location evidence="1">Cytoplasm</location>
        <location evidence="1">Cytoskeleton</location>
    </subcellularLocation>
</comment>
<evidence type="ECO:0000256" key="1">
    <source>
        <dbReference type="ARBA" id="ARBA00004245"/>
    </source>
</evidence>
<dbReference type="RefSeq" id="XP_043004686.1">
    <property type="nucleotide sequence ID" value="XM_043157319.1"/>
</dbReference>
<dbReference type="SUPFAM" id="SSF55770">
    <property type="entry name" value="Profilin (actin-binding protein)"/>
    <property type="match status" value="1"/>
</dbReference>
<dbReference type="GO" id="GO:0005856">
    <property type="term" value="C:cytoskeleton"/>
    <property type="evidence" value="ECO:0007669"/>
    <property type="project" value="UniProtKB-SubCell"/>
</dbReference>
<evidence type="ECO:0000256" key="3">
    <source>
        <dbReference type="ARBA" id="ARBA00022490"/>
    </source>
</evidence>
<evidence type="ECO:0000256" key="5">
    <source>
        <dbReference type="ARBA" id="ARBA00023212"/>
    </source>
</evidence>
<reference evidence="8" key="1">
    <citation type="journal article" date="2021" name="Genome Biol. Evol.">
        <title>The assembled and annotated genome of the fairy-ring fungus Marasmius oreades.</title>
        <authorList>
            <person name="Hiltunen M."/>
            <person name="Ament-Velasquez S.L."/>
            <person name="Johannesson H."/>
        </authorList>
    </citation>
    <scope>NUCLEOTIDE SEQUENCE</scope>
    <source>
        <strain evidence="8">03SP1</strain>
    </source>
</reference>
<keyword evidence="9" id="KW-1185">Reference proteome</keyword>
<gene>
    <name evidence="8" type="ORF">E1B28_012232</name>
</gene>
<comment type="subunit">
    <text evidence="6">Occurs in many kinds of cells as a complex with monomeric actin in a 1:1 ratio.</text>
</comment>
<dbReference type="PANTHER" id="PTHR11604">
    <property type="entry name" value="PROFILIN"/>
    <property type="match status" value="1"/>
</dbReference>
<evidence type="ECO:0000313" key="8">
    <source>
        <dbReference type="EMBL" id="KAG7088215.1"/>
    </source>
</evidence>
<dbReference type="Gene3D" id="3.30.450.30">
    <property type="entry name" value="Dynein light chain 2a, cytoplasmic"/>
    <property type="match status" value="1"/>
</dbReference>
<dbReference type="PROSITE" id="PS00414">
    <property type="entry name" value="PROFILIN"/>
    <property type="match status" value="1"/>
</dbReference>
<dbReference type="OrthoDB" id="421374at2759"/>